<protein>
    <submittedName>
        <fullName evidence="2">Uncharacterized protein</fullName>
    </submittedName>
</protein>
<dbReference type="Proteomes" id="UP001153714">
    <property type="component" value="Chromosome 12"/>
</dbReference>
<name>A0A9N9QWG4_9NEOP</name>
<feature type="region of interest" description="Disordered" evidence="1">
    <location>
        <begin position="136"/>
        <end position="156"/>
    </location>
</feature>
<dbReference type="OrthoDB" id="7471519at2759"/>
<feature type="compositionally biased region" description="Low complexity" evidence="1">
    <location>
        <begin position="136"/>
        <end position="149"/>
    </location>
</feature>
<proteinExistence type="predicted"/>
<sequence>MLAVDCTCGLEEENMRLKNVNESLKIQLGEARQRLGELETTLKEKEDLEQYKRMIEDKNNELENLRAQLVLMEERIAEKDAACKSISRQLQKAQASLEDHSAQEMARMRELLANDAQKSDQIRSVREQLSRAQQAAAHEQQRLHAQLQHAHARGRRLDDKIKEQERLIETLQRRLENRRIDNTKTDEGILDACCSECVSVWWGRCRAFESETASCSKYASHVGERRARVSRTSGSEMTSPSSAPTPPQRLKKKTAFPCVGANDFEPNFLRFDLPQDLPNRKSGSPYIDLNRTRKYF</sequence>
<dbReference type="AlphaFoldDB" id="A0A9N9QWG4"/>
<evidence type="ECO:0000313" key="2">
    <source>
        <dbReference type="EMBL" id="CAG9784757.1"/>
    </source>
</evidence>
<reference evidence="2" key="1">
    <citation type="submission" date="2021-12" db="EMBL/GenBank/DDBJ databases">
        <authorList>
            <person name="King R."/>
        </authorList>
    </citation>
    <scope>NUCLEOTIDE SEQUENCE</scope>
</reference>
<keyword evidence="3" id="KW-1185">Reference proteome</keyword>
<feature type="region of interest" description="Disordered" evidence="1">
    <location>
        <begin position="224"/>
        <end position="251"/>
    </location>
</feature>
<organism evidence="2 3">
    <name type="scientific">Diatraea saccharalis</name>
    <name type="common">sugarcane borer</name>
    <dbReference type="NCBI Taxonomy" id="40085"/>
    <lineage>
        <taxon>Eukaryota</taxon>
        <taxon>Metazoa</taxon>
        <taxon>Ecdysozoa</taxon>
        <taxon>Arthropoda</taxon>
        <taxon>Hexapoda</taxon>
        <taxon>Insecta</taxon>
        <taxon>Pterygota</taxon>
        <taxon>Neoptera</taxon>
        <taxon>Endopterygota</taxon>
        <taxon>Lepidoptera</taxon>
        <taxon>Glossata</taxon>
        <taxon>Ditrysia</taxon>
        <taxon>Pyraloidea</taxon>
        <taxon>Crambidae</taxon>
        <taxon>Crambinae</taxon>
        <taxon>Diatraea</taxon>
    </lineage>
</organism>
<dbReference type="EMBL" id="OU893343">
    <property type="protein sequence ID" value="CAG9784757.1"/>
    <property type="molecule type" value="Genomic_DNA"/>
</dbReference>
<feature type="compositionally biased region" description="Polar residues" evidence="1">
    <location>
        <begin position="230"/>
        <end position="242"/>
    </location>
</feature>
<gene>
    <name evidence="2" type="ORF">DIATSA_LOCUS2831</name>
</gene>
<accession>A0A9N9QWG4</accession>
<reference evidence="2" key="2">
    <citation type="submission" date="2022-10" db="EMBL/GenBank/DDBJ databases">
        <authorList>
            <consortium name="ENA_rothamsted_submissions"/>
            <consortium name="culmorum"/>
            <person name="King R."/>
        </authorList>
    </citation>
    <scope>NUCLEOTIDE SEQUENCE</scope>
</reference>
<evidence type="ECO:0000313" key="3">
    <source>
        <dbReference type="Proteomes" id="UP001153714"/>
    </source>
</evidence>
<evidence type="ECO:0000256" key="1">
    <source>
        <dbReference type="SAM" id="MobiDB-lite"/>
    </source>
</evidence>